<reference evidence="1" key="2">
    <citation type="journal article" date="2022" name="Hortic Res">
        <title>The genome of Dioscorea zingiberensis sheds light on the biosynthesis, origin and evolution of the medicinally important diosgenin saponins.</title>
        <authorList>
            <person name="Li Y."/>
            <person name="Tan C."/>
            <person name="Li Z."/>
            <person name="Guo J."/>
            <person name="Li S."/>
            <person name="Chen X."/>
            <person name="Wang C."/>
            <person name="Dai X."/>
            <person name="Yang H."/>
            <person name="Song W."/>
            <person name="Hou L."/>
            <person name="Xu J."/>
            <person name="Tong Z."/>
            <person name="Xu A."/>
            <person name="Yuan X."/>
            <person name="Wang W."/>
            <person name="Yang Q."/>
            <person name="Chen L."/>
            <person name="Sun Z."/>
            <person name="Wang K."/>
            <person name="Pan B."/>
            <person name="Chen J."/>
            <person name="Bao Y."/>
            <person name="Liu F."/>
            <person name="Qi X."/>
            <person name="Gang D.R."/>
            <person name="Wen J."/>
            <person name="Li J."/>
        </authorList>
    </citation>
    <scope>NUCLEOTIDE SEQUENCE</scope>
    <source>
        <strain evidence="1">Dzin_1.0</strain>
    </source>
</reference>
<comment type="caution">
    <text evidence="1">The sequence shown here is derived from an EMBL/GenBank/DDBJ whole genome shotgun (WGS) entry which is preliminary data.</text>
</comment>
<evidence type="ECO:0000313" key="1">
    <source>
        <dbReference type="EMBL" id="KAJ0976050.1"/>
    </source>
</evidence>
<dbReference type="Proteomes" id="UP001085076">
    <property type="component" value="Miscellaneous, Linkage group lg04"/>
</dbReference>
<gene>
    <name evidence="1" type="ORF">J5N97_018015</name>
</gene>
<proteinExistence type="predicted"/>
<keyword evidence="2" id="KW-1185">Reference proteome</keyword>
<dbReference type="EMBL" id="JAGGNH010000004">
    <property type="protein sequence ID" value="KAJ0976050.1"/>
    <property type="molecule type" value="Genomic_DNA"/>
</dbReference>
<reference evidence="1" key="1">
    <citation type="submission" date="2021-03" db="EMBL/GenBank/DDBJ databases">
        <authorList>
            <person name="Li Z."/>
            <person name="Yang C."/>
        </authorList>
    </citation>
    <scope>NUCLEOTIDE SEQUENCE</scope>
    <source>
        <strain evidence="1">Dzin_1.0</strain>
        <tissue evidence="1">Leaf</tissue>
    </source>
</reference>
<protein>
    <submittedName>
        <fullName evidence="1">Uncharacterized protein</fullName>
    </submittedName>
</protein>
<dbReference type="AlphaFoldDB" id="A0A9D5HGY3"/>
<evidence type="ECO:0000313" key="2">
    <source>
        <dbReference type="Proteomes" id="UP001085076"/>
    </source>
</evidence>
<sequence>MILELHNLHLEMHMQIQKQVQTSGAIQSNSSNMIKDTSHQGKDFAHVAQMLND</sequence>
<organism evidence="1 2">
    <name type="scientific">Dioscorea zingiberensis</name>
    <dbReference type="NCBI Taxonomy" id="325984"/>
    <lineage>
        <taxon>Eukaryota</taxon>
        <taxon>Viridiplantae</taxon>
        <taxon>Streptophyta</taxon>
        <taxon>Embryophyta</taxon>
        <taxon>Tracheophyta</taxon>
        <taxon>Spermatophyta</taxon>
        <taxon>Magnoliopsida</taxon>
        <taxon>Liliopsida</taxon>
        <taxon>Dioscoreales</taxon>
        <taxon>Dioscoreaceae</taxon>
        <taxon>Dioscorea</taxon>
    </lineage>
</organism>
<name>A0A9D5HGY3_9LILI</name>
<accession>A0A9D5HGY3</accession>